<sequence length="509" mass="55685">MKKAFLLASLFLILMVILTLKQSKSQEWADYQTEYFTEQTSKLQFELGTISDADEQKRIQAEIASYQNRKPEIVNLVLPNGEVERCQTCHLGLEEISDSHPSNTLGCAVCHGGNPRSLDKRTAHAQMYGGGHPGSLDVASLSCGGTGPNGAACHSGNHELAKNQVDTVKASIMSTKAGELSVVRRIFGLDKTSEVSGLGKGEGAFVYPNPLQGRPNEEIFQQSCLSQCHQSGGDLLLAANNPLLATTEQEASKGSTSLSNQKGEANGNVLGNGCEACHVLTNPTHTYIGNDTTIKENQSGRGMVHRLTTQIPYTQCNQCHNQGTHDPIQMKFTARPDIDKVTRDWQAGDLTWTDRVSDYYLPGELFARCEVSLDCIDCHTGLDTMGDGELYTSQHEAVHIQCLDCHGTKDQPPLTKKLESQEDLALQMQKQVTNPKFPTLKMGDEILVTSKGEDLPFLRHEGDAWNQSSRVTGKTFKIPLVIGSECEQNPEDQGADSCHKCHNRTAENP</sequence>
<dbReference type="InterPro" id="IPR036280">
    <property type="entry name" value="Multihaem_cyt_sf"/>
</dbReference>
<dbReference type="AlphaFoldDB" id="A0A1M6BNH0"/>
<accession>A0A1M6BNH0</accession>
<evidence type="ECO:0000256" key="1">
    <source>
        <dbReference type="ARBA" id="ARBA00022729"/>
    </source>
</evidence>
<evidence type="ECO:0000313" key="4">
    <source>
        <dbReference type="Proteomes" id="UP000183954"/>
    </source>
</evidence>
<dbReference type="OrthoDB" id="9788513at2"/>
<keyword evidence="1" id="KW-0732">Signal</keyword>
<dbReference type="InterPro" id="IPR051829">
    <property type="entry name" value="Multiheme_Cytochr_ET"/>
</dbReference>
<feature type="region of interest" description="Disordered" evidence="2">
    <location>
        <begin position="487"/>
        <end position="509"/>
    </location>
</feature>
<dbReference type="STRING" id="1121420.SAMN02746098_04192"/>
<keyword evidence="4" id="KW-1185">Reference proteome</keyword>
<dbReference type="Proteomes" id="UP000183954">
    <property type="component" value="Unassembled WGS sequence"/>
</dbReference>
<dbReference type="SUPFAM" id="SSF48695">
    <property type="entry name" value="Multiheme cytochromes"/>
    <property type="match status" value="1"/>
</dbReference>
<dbReference type="PANTHER" id="PTHR35038">
    <property type="entry name" value="DISSIMILATORY SULFITE REDUCTASE SIRA"/>
    <property type="match status" value="1"/>
</dbReference>
<organism evidence="3 4">
    <name type="scientific">Desulfosporosinus lacus DSM 15449</name>
    <dbReference type="NCBI Taxonomy" id="1121420"/>
    <lineage>
        <taxon>Bacteria</taxon>
        <taxon>Bacillati</taxon>
        <taxon>Bacillota</taxon>
        <taxon>Clostridia</taxon>
        <taxon>Eubacteriales</taxon>
        <taxon>Desulfitobacteriaceae</taxon>
        <taxon>Desulfosporosinus</taxon>
    </lineage>
</organism>
<protein>
    <submittedName>
        <fullName evidence="3">Uncharacterized protein</fullName>
    </submittedName>
</protein>
<dbReference type="RefSeq" id="WP_073031885.1">
    <property type="nucleotide sequence ID" value="NZ_FQXJ01000019.1"/>
</dbReference>
<gene>
    <name evidence="3" type="ORF">SAMN02746098_04192</name>
</gene>
<dbReference type="Gene3D" id="1.10.1130.10">
    <property type="entry name" value="Flavocytochrome C3, Chain A"/>
    <property type="match status" value="1"/>
</dbReference>
<dbReference type="EMBL" id="FQXJ01000019">
    <property type="protein sequence ID" value="SHI50204.1"/>
    <property type="molecule type" value="Genomic_DNA"/>
</dbReference>
<dbReference type="CDD" id="cd08168">
    <property type="entry name" value="Cytochrom_C3"/>
    <property type="match status" value="1"/>
</dbReference>
<proteinExistence type="predicted"/>
<evidence type="ECO:0000313" key="3">
    <source>
        <dbReference type="EMBL" id="SHI50204.1"/>
    </source>
</evidence>
<reference evidence="4" key="1">
    <citation type="submission" date="2016-11" db="EMBL/GenBank/DDBJ databases">
        <authorList>
            <person name="Varghese N."/>
            <person name="Submissions S."/>
        </authorList>
    </citation>
    <scope>NUCLEOTIDE SEQUENCE [LARGE SCALE GENOMIC DNA]</scope>
    <source>
        <strain evidence="4">DSM 15449</strain>
    </source>
</reference>
<name>A0A1M6BNH0_9FIRM</name>
<evidence type="ECO:0000256" key="2">
    <source>
        <dbReference type="SAM" id="MobiDB-lite"/>
    </source>
</evidence>